<reference evidence="8" key="1">
    <citation type="journal article" date="2020" name="mSystems">
        <title>Genome- and Community-Level Interaction Insights into Carbon Utilization and Element Cycling Functions of Hydrothermarchaeota in Hydrothermal Sediment.</title>
        <authorList>
            <person name="Zhou Z."/>
            <person name="Liu Y."/>
            <person name="Xu W."/>
            <person name="Pan J."/>
            <person name="Luo Z.H."/>
            <person name="Li M."/>
        </authorList>
    </citation>
    <scope>NUCLEOTIDE SEQUENCE [LARGE SCALE GENOMIC DNA]</scope>
    <source>
        <strain evidence="8">HyVt-483</strain>
    </source>
</reference>
<comment type="caution">
    <text evidence="8">The sequence shown here is derived from an EMBL/GenBank/DDBJ whole genome shotgun (WGS) entry which is preliminary data.</text>
</comment>
<dbReference type="InterPro" id="IPR027417">
    <property type="entry name" value="P-loop_NTPase"/>
</dbReference>
<evidence type="ECO:0000256" key="6">
    <source>
        <dbReference type="ARBA" id="ARBA00053551"/>
    </source>
</evidence>
<organism evidence="8">
    <name type="scientific">Thermosulfurimonas dismutans</name>
    <dbReference type="NCBI Taxonomy" id="999894"/>
    <lineage>
        <taxon>Bacteria</taxon>
        <taxon>Pseudomonadati</taxon>
        <taxon>Thermodesulfobacteriota</taxon>
        <taxon>Thermodesulfobacteria</taxon>
        <taxon>Thermodesulfobacteriales</taxon>
        <taxon>Thermodesulfobacteriaceae</taxon>
        <taxon>Thermosulfurimonas</taxon>
    </lineage>
</organism>
<dbReference type="EMBL" id="DRMH01000088">
    <property type="protein sequence ID" value="HFC98166.1"/>
    <property type="molecule type" value="Genomic_DNA"/>
</dbReference>
<evidence type="ECO:0000256" key="4">
    <source>
        <dbReference type="ARBA" id="ARBA00022840"/>
    </source>
</evidence>
<evidence type="ECO:0000259" key="7">
    <source>
        <dbReference type="SMART" id="SM00382"/>
    </source>
</evidence>
<dbReference type="GO" id="GO:0005524">
    <property type="term" value="F:ATP binding"/>
    <property type="evidence" value="ECO:0007669"/>
    <property type="project" value="UniProtKB-KW"/>
</dbReference>
<dbReference type="InterPro" id="IPR041628">
    <property type="entry name" value="ChlI/MoxR_AAA_lid"/>
</dbReference>
<gene>
    <name evidence="8" type="ORF">ENJ40_06900</name>
</gene>
<dbReference type="SMART" id="SM00382">
    <property type="entry name" value="AAA"/>
    <property type="match status" value="1"/>
</dbReference>
<comment type="pathway">
    <text evidence="1">Porphyrin-containing compound metabolism; bacteriochlorophyll biosynthesis.</text>
</comment>
<dbReference type="Pfam" id="PF17863">
    <property type="entry name" value="AAA_lid_2"/>
    <property type="match status" value="1"/>
</dbReference>
<dbReference type="Gene3D" id="3.40.50.300">
    <property type="entry name" value="P-loop containing nucleotide triphosphate hydrolases"/>
    <property type="match status" value="1"/>
</dbReference>
<dbReference type="InterPro" id="IPR000523">
    <property type="entry name" value="Mg_chelatse_chII-like_cat_dom"/>
</dbReference>
<dbReference type="PANTHER" id="PTHR32039:SF9">
    <property type="entry name" value="MAGNESIUM-CHELATASE SUBUNIT CHLI-2, CHLOROPLASTIC"/>
    <property type="match status" value="1"/>
</dbReference>
<dbReference type="SUPFAM" id="SSF52540">
    <property type="entry name" value="P-loop containing nucleoside triphosphate hydrolases"/>
    <property type="match status" value="1"/>
</dbReference>
<dbReference type="CDD" id="cd00009">
    <property type="entry name" value="AAA"/>
    <property type="match status" value="1"/>
</dbReference>
<dbReference type="InterPro" id="IPR045006">
    <property type="entry name" value="CHLI-like"/>
</dbReference>
<evidence type="ECO:0000313" key="8">
    <source>
        <dbReference type="EMBL" id="HFC98166.1"/>
    </source>
</evidence>
<dbReference type="PANTHER" id="PTHR32039">
    <property type="entry name" value="MAGNESIUM-CHELATASE SUBUNIT CHLI"/>
    <property type="match status" value="1"/>
</dbReference>
<comment type="similarity">
    <text evidence="2">Belongs to the Mg-chelatase subunits D/I family.</text>
</comment>
<keyword evidence="4" id="KW-0067">ATP-binding</keyword>
<proteinExistence type="inferred from homology"/>
<dbReference type="AlphaFoldDB" id="A0A7C3H1I6"/>
<dbReference type="InterPro" id="IPR003593">
    <property type="entry name" value="AAA+_ATPase"/>
</dbReference>
<evidence type="ECO:0000256" key="3">
    <source>
        <dbReference type="ARBA" id="ARBA00022741"/>
    </source>
</evidence>
<name>A0A7C3H1I6_9BACT</name>
<evidence type="ECO:0000256" key="5">
    <source>
        <dbReference type="ARBA" id="ARBA00030759"/>
    </source>
</evidence>
<dbReference type="Proteomes" id="UP000886043">
    <property type="component" value="Unassembled WGS sequence"/>
</dbReference>
<protein>
    <recommendedName>
        <fullName evidence="5">Mg-protoporphyrin IX chelatase</fullName>
    </recommendedName>
</protein>
<dbReference type="Pfam" id="PF01078">
    <property type="entry name" value="Mg_chelatase"/>
    <property type="match status" value="1"/>
</dbReference>
<accession>A0A7C3H1I6</accession>
<keyword evidence="3" id="KW-0547">Nucleotide-binding</keyword>
<feature type="domain" description="AAA+ ATPase" evidence="7">
    <location>
        <begin position="30"/>
        <end position="213"/>
    </location>
</feature>
<comment type="function">
    <text evidence="6">Involved in bacteriochlorophyll biosynthesis; introduces a magnesium ion into protoporphyrin IX to yield Mg-protoporphyrin IX.</text>
</comment>
<evidence type="ECO:0000256" key="2">
    <source>
        <dbReference type="ARBA" id="ARBA00005799"/>
    </source>
</evidence>
<evidence type="ECO:0000256" key="1">
    <source>
        <dbReference type="ARBA" id="ARBA00004800"/>
    </source>
</evidence>
<dbReference type="Gene3D" id="1.10.8.80">
    <property type="entry name" value="Magnesium chelatase subunit I, C-Terminal domain"/>
    <property type="match status" value="1"/>
</dbReference>
<sequence>MIKRPVFPFTALVGQEEMKLALILNVIDPGIGGVLIRGEKGTGKSTVVRALADILPEIEVVEGCPFSCDPEDLQGLCPHCRERLEQEGQLPRTRRKVRVVELPLSATEDRLVGSLDLEAALTRGERRFEPGLLAAAHRGFLYVDEVNLLPDHLVDTLLDVAAMGVNFVEREGVSFAHAARFVLVGTMNPEEGDLRPQLLDRFGLCVTVEGLKDPRARVLIMERWEEFTRDPERFTERFRPETEALVSRIVAARERISEVEIPEEMLYAIAKKTISLGVDGHRADLTMARTARAHAAFQGRTRVTEEDLRVAERLALPHRLRRQPFDELA</sequence>